<evidence type="ECO:0000313" key="1">
    <source>
        <dbReference type="EMBL" id="GAL29486.1"/>
    </source>
</evidence>
<sequence>MFEGQEYRNEKIIPEIYAARETKNSIKTGTSKLRIKH</sequence>
<evidence type="ECO:0000313" key="2">
    <source>
        <dbReference type="Proteomes" id="UP000029223"/>
    </source>
</evidence>
<accession>A0ABQ0JL53</accession>
<dbReference type="EMBL" id="BBMS01000065">
    <property type="protein sequence ID" value="GAL29486.1"/>
    <property type="molecule type" value="Genomic_DNA"/>
</dbReference>
<name>A0ABQ0JL53_9VIBR</name>
<gene>
    <name evidence="1" type="ORF">JCM19239_6578</name>
</gene>
<keyword evidence="2" id="KW-1185">Reference proteome</keyword>
<organism evidence="1 2">
    <name type="scientific">Vibrio variabilis</name>
    <dbReference type="NCBI Taxonomy" id="990271"/>
    <lineage>
        <taxon>Bacteria</taxon>
        <taxon>Pseudomonadati</taxon>
        <taxon>Pseudomonadota</taxon>
        <taxon>Gammaproteobacteria</taxon>
        <taxon>Vibrionales</taxon>
        <taxon>Vibrionaceae</taxon>
        <taxon>Vibrio</taxon>
    </lineage>
</organism>
<proteinExistence type="predicted"/>
<dbReference type="Proteomes" id="UP000029223">
    <property type="component" value="Unassembled WGS sequence"/>
</dbReference>
<comment type="caution">
    <text evidence="1">The sequence shown here is derived from an EMBL/GenBank/DDBJ whole genome shotgun (WGS) entry which is preliminary data.</text>
</comment>
<protein>
    <submittedName>
        <fullName evidence="1">Uncharacterized protein</fullName>
    </submittedName>
</protein>
<reference evidence="2" key="1">
    <citation type="submission" date="2014-09" db="EMBL/GenBank/DDBJ databases">
        <title>Vibrio variabilis JCM 19239. (C206) whole genome shotgun sequence.</title>
        <authorList>
            <person name="Sawabe T."/>
            <person name="Meirelles P."/>
            <person name="Nakanishi M."/>
            <person name="Sayaka M."/>
            <person name="Hattori M."/>
            <person name="Ohkuma M."/>
        </authorList>
    </citation>
    <scope>NUCLEOTIDE SEQUENCE [LARGE SCALE GENOMIC DNA]</scope>
    <source>
        <strain evidence="2">JCM 19239</strain>
    </source>
</reference>